<evidence type="ECO:0000313" key="2">
    <source>
        <dbReference type="Proteomes" id="UP001055811"/>
    </source>
</evidence>
<dbReference type="Proteomes" id="UP001055811">
    <property type="component" value="Linkage Group LG06"/>
</dbReference>
<comment type="caution">
    <text evidence="1">The sequence shown here is derived from an EMBL/GenBank/DDBJ whole genome shotgun (WGS) entry which is preliminary data.</text>
</comment>
<name>A0ACB9BQ18_CICIN</name>
<dbReference type="EMBL" id="CM042014">
    <property type="protein sequence ID" value="KAI3724028.1"/>
    <property type="molecule type" value="Genomic_DNA"/>
</dbReference>
<accession>A0ACB9BQ18</accession>
<protein>
    <submittedName>
        <fullName evidence="1">Uncharacterized protein</fullName>
    </submittedName>
</protein>
<evidence type="ECO:0000313" key="1">
    <source>
        <dbReference type="EMBL" id="KAI3724028.1"/>
    </source>
</evidence>
<proteinExistence type="predicted"/>
<keyword evidence="2" id="KW-1185">Reference proteome</keyword>
<reference evidence="1 2" key="2">
    <citation type="journal article" date="2022" name="Mol. Ecol. Resour.">
        <title>The genomes of chicory, endive, great burdock and yacon provide insights into Asteraceae paleo-polyploidization history and plant inulin production.</title>
        <authorList>
            <person name="Fan W."/>
            <person name="Wang S."/>
            <person name="Wang H."/>
            <person name="Wang A."/>
            <person name="Jiang F."/>
            <person name="Liu H."/>
            <person name="Zhao H."/>
            <person name="Xu D."/>
            <person name="Zhang Y."/>
        </authorList>
    </citation>
    <scope>NUCLEOTIDE SEQUENCE [LARGE SCALE GENOMIC DNA]</scope>
    <source>
        <strain evidence="2">cv. Punajuju</strain>
        <tissue evidence="1">Leaves</tissue>
    </source>
</reference>
<sequence length="177" mass="19688">MVQGNLKSPVTLIVGVTGMAGVSVTDALKNLRALGGPWTIYGVSGRPLPTWFPPSLLDKHHSLNNLNQEDTKKLLSSLSSQITHVCWVTISVGESEEVNIFLNSTMISNVLNALTSTQDSKLRHVTLQTGTKQYIGLFLTHPFQLNLSPMKHPSKRTTLDYHFQNSTMLWKTLYRPT</sequence>
<organism evidence="1 2">
    <name type="scientific">Cichorium intybus</name>
    <name type="common">Chicory</name>
    <dbReference type="NCBI Taxonomy" id="13427"/>
    <lineage>
        <taxon>Eukaryota</taxon>
        <taxon>Viridiplantae</taxon>
        <taxon>Streptophyta</taxon>
        <taxon>Embryophyta</taxon>
        <taxon>Tracheophyta</taxon>
        <taxon>Spermatophyta</taxon>
        <taxon>Magnoliopsida</taxon>
        <taxon>eudicotyledons</taxon>
        <taxon>Gunneridae</taxon>
        <taxon>Pentapetalae</taxon>
        <taxon>asterids</taxon>
        <taxon>campanulids</taxon>
        <taxon>Asterales</taxon>
        <taxon>Asteraceae</taxon>
        <taxon>Cichorioideae</taxon>
        <taxon>Cichorieae</taxon>
        <taxon>Cichoriinae</taxon>
        <taxon>Cichorium</taxon>
    </lineage>
</organism>
<reference evidence="2" key="1">
    <citation type="journal article" date="2022" name="Mol. Ecol. Resour.">
        <title>The genomes of chicory, endive, great burdock and yacon provide insights into Asteraceae palaeo-polyploidization history and plant inulin production.</title>
        <authorList>
            <person name="Fan W."/>
            <person name="Wang S."/>
            <person name="Wang H."/>
            <person name="Wang A."/>
            <person name="Jiang F."/>
            <person name="Liu H."/>
            <person name="Zhao H."/>
            <person name="Xu D."/>
            <person name="Zhang Y."/>
        </authorList>
    </citation>
    <scope>NUCLEOTIDE SEQUENCE [LARGE SCALE GENOMIC DNA]</scope>
    <source>
        <strain evidence="2">cv. Punajuju</strain>
    </source>
</reference>
<gene>
    <name evidence="1" type="ORF">L2E82_35792</name>
</gene>